<accession>A0A3M9XQJ1</accession>
<gene>
    <name evidence="1" type="ORF">D1O30_12485</name>
</gene>
<evidence type="ECO:0000313" key="1">
    <source>
        <dbReference type="EMBL" id="RNJ50294.1"/>
    </source>
</evidence>
<dbReference type="EMBL" id="QWDD01000001">
    <property type="protein sequence ID" value="RNJ50294.1"/>
    <property type="molecule type" value="Genomic_DNA"/>
</dbReference>
<keyword evidence="2" id="KW-1185">Reference proteome</keyword>
<proteinExistence type="predicted"/>
<comment type="caution">
    <text evidence="1">The sequence shown here is derived from an EMBL/GenBank/DDBJ whole genome shotgun (WGS) entry which is preliminary data.</text>
</comment>
<evidence type="ECO:0000313" key="2">
    <source>
        <dbReference type="Proteomes" id="UP000268623"/>
    </source>
</evidence>
<organism evidence="1 2">
    <name type="scientific">Methylocystis hirsuta</name>
    <dbReference type="NCBI Taxonomy" id="369798"/>
    <lineage>
        <taxon>Bacteria</taxon>
        <taxon>Pseudomonadati</taxon>
        <taxon>Pseudomonadota</taxon>
        <taxon>Alphaproteobacteria</taxon>
        <taxon>Hyphomicrobiales</taxon>
        <taxon>Methylocystaceae</taxon>
        <taxon>Methylocystis</taxon>
    </lineage>
</organism>
<dbReference type="AlphaFoldDB" id="A0A3M9XQJ1"/>
<dbReference type="RefSeq" id="WP_123176240.1">
    <property type="nucleotide sequence ID" value="NZ_QWDD01000001.1"/>
</dbReference>
<dbReference type="Proteomes" id="UP000268623">
    <property type="component" value="Unassembled WGS sequence"/>
</dbReference>
<protein>
    <submittedName>
        <fullName evidence="1">Uncharacterized protein</fullName>
    </submittedName>
</protein>
<sequence length="223" mass="25346">MTRKLDDLEKIRMLVKDVGAAPDSVNEQDLKRDLDSFAESLRSDDLYSRDRQIQAKIQKKEFDQLARYADGLLASFETESLRSRNIPDDFRIVDKDKLIAQLRLLAHWARNEAVSAAGSARRISDFLNCSHSKIFSLALIYERHFQRRAGASEIAGKAGGPFIRFALYALNEHDAASGRPKIAAGTLKRALSQSRRHYRFDVATGTITIRGNPLHPRRRHESR</sequence>
<reference evidence="1 2" key="1">
    <citation type="submission" date="2018-08" db="EMBL/GenBank/DDBJ databases">
        <title>Genome sequence of Methylocystis hirsuta CSC1, a methanotroph able to accumulate PHAs.</title>
        <authorList>
            <person name="Bordel S."/>
            <person name="Rodriguez E."/>
            <person name="Gancedo J."/>
            <person name="Munoz R."/>
        </authorList>
    </citation>
    <scope>NUCLEOTIDE SEQUENCE [LARGE SCALE GENOMIC DNA]</scope>
    <source>
        <strain evidence="1 2">CSC1</strain>
    </source>
</reference>
<name>A0A3M9XQJ1_9HYPH</name>